<dbReference type="eggNOG" id="COG2226">
    <property type="taxonomic scope" value="Bacteria"/>
</dbReference>
<dbReference type="PANTHER" id="PTHR13090:SF1">
    <property type="entry name" value="ARGININE-HYDROXYLASE NDUFAF5, MITOCHONDRIAL"/>
    <property type="match status" value="1"/>
</dbReference>
<evidence type="ECO:0000256" key="5">
    <source>
        <dbReference type="ARBA" id="ARBA00022679"/>
    </source>
</evidence>
<protein>
    <recommendedName>
        <fullName evidence="3 8">Malonyl-[acyl-carrier protein] O-methyltransferase</fullName>
        <shortName evidence="8">Malonyl-ACP O-methyltransferase</shortName>
        <ecNumber evidence="3 8">2.1.1.197</ecNumber>
    </recommendedName>
    <alternativeName>
        <fullName evidence="8">Biotin synthesis protein BioC</fullName>
    </alternativeName>
</protein>
<dbReference type="Pfam" id="PF08241">
    <property type="entry name" value="Methyltransf_11"/>
    <property type="match status" value="1"/>
</dbReference>
<evidence type="ECO:0000313" key="10">
    <source>
        <dbReference type="EMBL" id="ACX96703.1"/>
    </source>
</evidence>
<dbReference type="CDD" id="cd02440">
    <property type="entry name" value="AdoMet_MTases"/>
    <property type="match status" value="1"/>
</dbReference>
<evidence type="ECO:0000313" key="11">
    <source>
        <dbReference type="Proteomes" id="UP000009102"/>
    </source>
</evidence>
<proteinExistence type="inferred from homology"/>
<evidence type="ECO:0000259" key="9">
    <source>
        <dbReference type="Pfam" id="PF08241"/>
    </source>
</evidence>
<dbReference type="STRING" id="555778.Hneap_1881"/>
<dbReference type="GO" id="GO:0032259">
    <property type="term" value="P:methylation"/>
    <property type="evidence" value="ECO:0007669"/>
    <property type="project" value="UniProtKB-KW"/>
</dbReference>
<keyword evidence="7 8" id="KW-0093">Biotin biosynthesis</keyword>
<dbReference type="SUPFAM" id="SSF53335">
    <property type="entry name" value="S-adenosyl-L-methionine-dependent methyltransferases"/>
    <property type="match status" value="1"/>
</dbReference>
<reference evidence="10 11" key="1">
    <citation type="submission" date="2009-10" db="EMBL/GenBank/DDBJ databases">
        <title>Complete sequence of Halothiobacillus neapolitanus c2.</title>
        <authorList>
            <consortium name="US DOE Joint Genome Institute"/>
            <person name="Lucas S."/>
            <person name="Copeland A."/>
            <person name="Lapidus A."/>
            <person name="Glavina del Rio T."/>
            <person name="Tice H."/>
            <person name="Bruce D."/>
            <person name="Goodwin L."/>
            <person name="Pitluck S."/>
            <person name="Davenport K."/>
            <person name="Brettin T."/>
            <person name="Detter J.C."/>
            <person name="Han C."/>
            <person name="Tapia R."/>
            <person name="Larimer F."/>
            <person name="Land M."/>
            <person name="Hauser L."/>
            <person name="Kyrpides N."/>
            <person name="Mikhailova N."/>
            <person name="Kerfeld C."/>
            <person name="Cannon G."/>
            <person name="Heinhort S."/>
        </authorList>
    </citation>
    <scope>NUCLEOTIDE SEQUENCE [LARGE SCALE GENOMIC DNA]</scope>
    <source>
        <strain evidence="11">ATCC 23641 / c2</strain>
    </source>
</reference>
<feature type="domain" description="Methyltransferase type 11" evidence="9">
    <location>
        <begin position="47"/>
        <end position="143"/>
    </location>
</feature>
<dbReference type="GO" id="GO:0102130">
    <property type="term" value="F:malonyl-CoA methyltransferase activity"/>
    <property type="evidence" value="ECO:0007669"/>
    <property type="project" value="UniProtKB-EC"/>
</dbReference>
<dbReference type="UniPathway" id="UPA00078"/>
<evidence type="ECO:0000256" key="6">
    <source>
        <dbReference type="ARBA" id="ARBA00022691"/>
    </source>
</evidence>
<keyword evidence="4 8" id="KW-0489">Methyltransferase</keyword>
<dbReference type="HAMAP" id="MF_00835">
    <property type="entry name" value="BioC"/>
    <property type="match status" value="1"/>
</dbReference>
<dbReference type="RefSeq" id="WP_012824736.1">
    <property type="nucleotide sequence ID" value="NC_013422.1"/>
</dbReference>
<comment type="pathway">
    <text evidence="2 8">Cofactor biosynthesis; biotin biosynthesis.</text>
</comment>
<evidence type="ECO:0000256" key="8">
    <source>
        <dbReference type="HAMAP-Rule" id="MF_00835"/>
    </source>
</evidence>
<dbReference type="KEGG" id="hna:Hneap_1881"/>
<sequence>MFDYAQVRTRFNRAHETYDQCAAVQQEVGRRLDERFELLKIEPRRILDLGAGTGQMTRAMQKRYPSAQVVALDLAEQMLAVIPKTGRIFKRRRVVCADMHQLPFKAGSFDVVISNFSLQWSYDLRRVMQEVARVLVSGGVFVFTTLGPDTLLECRVAWSKLDEAVHTHGFLDMHDVGDALLVSCFADPVMDQERLTLYYPTPVELIKELRGVGVGNTHLERSVGLTGREKWSGFLAGLEAQRAKQGVPLTYEVVYGLAWGTGISPV</sequence>
<dbReference type="Gene3D" id="3.40.50.150">
    <property type="entry name" value="Vaccinia Virus protein VP39"/>
    <property type="match status" value="1"/>
</dbReference>
<evidence type="ECO:0000256" key="4">
    <source>
        <dbReference type="ARBA" id="ARBA00022603"/>
    </source>
</evidence>
<dbReference type="GO" id="GO:0008757">
    <property type="term" value="F:S-adenosylmethionine-dependent methyltransferase activity"/>
    <property type="evidence" value="ECO:0007669"/>
    <property type="project" value="InterPro"/>
</dbReference>
<dbReference type="InterPro" id="IPR050602">
    <property type="entry name" value="Malonyl-ACP_OMT"/>
</dbReference>
<evidence type="ECO:0000256" key="1">
    <source>
        <dbReference type="ARBA" id="ARBA00000852"/>
    </source>
</evidence>
<evidence type="ECO:0000256" key="2">
    <source>
        <dbReference type="ARBA" id="ARBA00004746"/>
    </source>
</evidence>
<organism evidence="10 11">
    <name type="scientific">Halothiobacillus neapolitanus (strain ATCC 23641 / DSM 15147 / CIP 104769 / NCIMB 8539 / c2)</name>
    <name type="common">Thiobacillus neapolitanus</name>
    <dbReference type="NCBI Taxonomy" id="555778"/>
    <lineage>
        <taxon>Bacteria</taxon>
        <taxon>Pseudomonadati</taxon>
        <taxon>Pseudomonadota</taxon>
        <taxon>Gammaproteobacteria</taxon>
        <taxon>Chromatiales</taxon>
        <taxon>Halothiobacillaceae</taxon>
        <taxon>Halothiobacillus</taxon>
    </lineage>
</organism>
<comment type="similarity">
    <text evidence="8">Belongs to the methyltransferase superfamily.</text>
</comment>
<dbReference type="GO" id="GO:0010340">
    <property type="term" value="F:carboxyl-O-methyltransferase activity"/>
    <property type="evidence" value="ECO:0007669"/>
    <property type="project" value="UniProtKB-UniRule"/>
</dbReference>
<dbReference type="EMBL" id="CP001801">
    <property type="protein sequence ID" value="ACX96703.1"/>
    <property type="molecule type" value="Genomic_DNA"/>
</dbReference>
<dbReference type="InterPro" id="IPR029063">
    <property type="entry name" value="SAM-dependent_MTases_sf"/>
</dbReference>
<dbReference type="AlphaFoldDB" id="D0L1Y0"/>
<comment type="function">
    <text evidence="8">Converts the free carboxyl group of a malonyl-thioester to its methyl ester by transfer of a methyl group from S-adenosyl-L-methionine (SAM). It allows to synthesize pimeloyl-ACP via the fatty acid synthetic pathway.</text>
</comment>
<comment type="catalytic activity">
    <reaction evidence="1 8">
        <text>malonyl-[ACP] + S-adenosyl-L-methionine = malonyl-[ACP] methyl ester + S-adenosyl-L-homocysteine</text>
        <dbReference type="Rhea" id="RHEA:17105"/>
        <dbReference type="Rhea" id="RHEA-COMP:9623"/>
        <dbReference type="Rhea" id="RHEA-COMP:9954"/>
        <dbReference type="ChEBI" id="CHEBI:57856"/>
        <dbReference type="ChEBI" id="CHEBI:59789"/>
        <dbReference type="ChEBI" id="CHEBI:78449"/>
        <dbReference type="ChEBI" id="CHEBI:78845"/>
        <dbReference type="EC" id="2.1.1.197"/>
    </reaction>
</comment>
<evidence type="ECO:0000256" key="7">
    <source>
        <dbReference type="ARBA" id="ARBA00022756"/>
    </source>
</evidence>
<dbReference type="OrthoDB" id="9760689at2"/>
<dbReference type="InterPro" id="IPR013216">
    <property type="entry name" value="Methyltransf_11"/>
</dbReference>
<dbReference type="InterPro" id="IPR011814">
    <property type="entry name" value="BioC"/>
</dbReference>
<accession>D0L1Y0</accession>
<keyword evidence="11" id="KW-1185">Reference proteome</keyword>
<dbReference type="PANTHER" id="PTHR13090">
    <property type="entry name" value="ARGININE-HYDROXYLASE NDUFAF5, MITOCHONDRIAL"/>
    <property type="match status" value="1"/>
</dbReference>
<keyword evidence="6 8" id="KW-0949">S-adenosyl-L-methionine</keyword>
<evidence type="ECO:0000256" key="3">
    <source>
        <dbReference type="ARBA" id="ARBA00012327"/>
    </source>
</evidence>
<name>D0L1Y0_HALNC</name>
<keyword evidence="5 8" id="KW-0808">Transferase</keyword>
<dbReference type="Proteomes" id="UP000009102">
    <property type="component" value="Chromosome"/>
</dbReference>
<dbReference type="EC" id="2.1.1.197" evidence="3 8"/>
<dbReference type="HOGENOM" id="CLU_046586_2_3_6"/>
<gene>
    <name evidence="8" type="primary">bioC</name>
    <name evidence="10" type="ordered locus">Hneap_1881</name>
</gene>
<dbReference type="NCBIfam" id="TIGR02072">
    <property type="entry name" value="BioC"/>
    <property type="match status" value="1"/>
</dbReference>
<dbReference type="GO" id="GO:0009102">
    <property type="term" value="P:biotin biosynthetic process"/>
    <property type="evidence" value="ECO:0007669"/>
    <property type="project" value="UniProtKB-UniRule"/>
</dbReference>